<protein>
    <submittedName>
        <fullName evidence="3">DCC-interacting protein 13-alpha</fullName>
    </submittedName>
</protein>
<reference evidence="3 4" key="1">
    <citation type="submission" date="2021-06" db="EMBL/GenBank/DDBJ databases">
        <title>Caerostris extrusa draft genome.</title>
        <authorList>
            <person name="Kono N."/>
            <person name="Arakawa K."/>
        </authorList>
    </citation>
    <scope>NUCLEOTIDE SEQUENCE [LARGE SCALE GENOMIC DNA]</scope>
</reference>
<gene>
    <name evidence="3" type="primary">APPL1_0</name>
    <name evidence="3" type="ORF">CEXT_166801</name>
</gene>
<dbReference type="Proteomes" id="UP001054945">
    <property type="component" value="Unassembled WGS sequence"/>
</dbReference>
<proteinExistence type="predicted"/>
<feature type="domain" description="PH" evidence="2">
    <location>
        <begin position="1"/>
        <end position="39"/>
    </location>
</feature>
<evidence type="ECO:0000313" key="3">
    <source>
        <dbReference type="EMBL" id="GIY23977.1"/>
    </source>
</evidence>
<dbReference type="EMBL" id="BPLR01008335">
    <property type="protein sequence ID" value="GIY23977.1"/>
    <property type="molecule type" value="Genomic_DNA"/>
</dbReference>
<evidence type="ECO:0000259" key="2">
    <source>
        <dbReference type="PROSITE" id="PS50003"/>
    </source>
</evidence>
<keyword evidence="4" id="KW-1185">Reference proteome</keyword>
<name>A0AAV4RRF4_CAEEX</name>
<sequence length="132" mass="15122">MKIDVMYFKCQMEKRSVVLQALNGRERDEWIASIHNIAKEVFANRPLTRQCSKDKSSRQNTVEKSQSVSSDASSIEGETTKGNQSTPPSTPMENLLLETPIQFDLFSPAEDRERSQSMDPHKFQLLLRKSLF</sequence>
<feature type="compositionally biased region" description="Polar residues" evidence="1">
    <location>
        <begin position="58"/>
        <end position="87"/>
    </location>
</feature>
<evidence type="ECO:0000256" key="1">
    <source>
        <dbReference type="SAM" id="MobiDB-lite"/>
    </source>
</evidence>
<evidence type="ECO:0000313" key="4">
    <source>
        <dbReference type="Proteomes" id="UP001054945"/>
    </source>
</evidence>
<accession>A0AAV4RRF4</accession>
<dbReference type="PROSITE" id="PS50003">
    <property type="entry name" value="PH_DOMAIN"/>
    <property type="match status" value="1"/>
</dbReference>
<comment type="caution">
    <text evidence="3">The sequence shown here is derived from an EMBL/GenBank/DDBJ whole genome shotgun (WGS) entry which is preliminary data.</text>
</comment>
<dbReference type="InterPro" id="IPR001849">
    <property type="entry name" value="PH_domain"/>
</dbReference>
<feature type="region of interest" description="Disordered" evidence="1">
    <location>
        <begin position="50"/>
        <end position="94"/>
    </location>
</feature>
<dbReference type="AlphaFoldDB" id="A0AAV4RRF4"/>
<organism evidence="3 4">
    <name type="scientific">Caerostris extrusa</name>
    <name type="common">Bark spider</name>
    <name type="synonym">Caerostris bankana</name>
    <dbReference type="NCBI Taxonomy" id="172846"/>
    <lineage>
        <taxon>Eukaryota</taxon>
        <taxon>Metazoa</taxon>
        <taxon>Ecdysozoa</taxon>
        <taxon>Arthropoda</taxon>
        <taxon>Chelicerata</taxon>
        <taxon>Arachnida</taxon>
        <taxon>Araneae</taxon>
        <taxon>Araneomorphae</taxon>
        <taxon>Entelegynae</taxon>
        <taxon>Araneoidea</taxon>
        <taxon>Araneidae</taxon>
        <taxon>Caerostris</taxon>
    </lineage>
</organism>